<dbReference type="EMBL" id="ML179218">
    <property type="protein sequence ID" value="THU94686.1"/>
    <property type="molecule type" value="Genomic_DNA"/>
</dbReference>
<dbReference type="AlphaFoldDB" id="A0A4S8LYB6"/>
<proteinExistence type="predicted"/>
<feature type="compositionally biased region" description="Polar residues" evidence="1">
    <location>
        <begin position="156"/>
        <end position="175"/>
    </location>
</feature>
<dbReference type="InterPro" id="IPR045341">
    <property type="entry name" value="DUF6532"/>
</dbReference>
<reference evidence="3 4" key="1">
    <citation type="journal article" date="2019" name="Nat. Ecol. Evol.">
        <title>Megaphylogeny resolves global patterns of mushroom evolution.</title>
        <authorList>
            <person name="Varga T."/>
            <person name="Krizsan K."/>
            <person name="Foldi C."/>
            <person name="Dima B."/>
            <person name="Sanchez-Garcia M."/>
            <person name="Sanchez-Ramirez S."/>
            <person name="Szollosi G.J."/>
            <person name="Szarkandi J.G."/>
            <person name="Papp V."/>
            <person name="Albert L."/>
            <person name="Andreopoulos W."/>
            <person name="Angelini C."/>
            <person name="Antonin V."/>
            <person name="Barry K.W."/>
            <person name="Bougher N.L."/>
            <person name="Buchanan P."/>
            <person name="Buyck B."/>
            <person name="Bense V."/>
            <person name="Catcheside P."/>
            <person name="Chovatia M."/>
            <person name="Cooper J."/>
            <person name="Damon W."/>
            <person name="Desjardin D."/>
            <person name="Finy P."/>
            <person name="Geml J."/>
            <person name="Haridas S."/>
            <person name="Hughes K."/>
            <person name="Justo A."/>
            <person name="Karasinski D."/>
            <person name="Kautmanova I."/>
            <person name="Kiss B."/>
            <person name="Kocsube S."/>
            <person name="Kotiranta H."/>
            <person name="LaButti K.M."/>
            <person name="Lechner B.E."/>
            <person name="Liimatainen K."/>
            <person name="Lipzen A."/>
            <person name="Lukacs Z."/>
            <person name="Mihaltcheva S."/>
            <person name="Morgado L.N."/>
            <person name="Niskanen T."/>
            <person name="Noordeloos M.E."/>
            <person name="Ohm R.A."/>
            <person name="Ortiz-Santana B."/>
            <person name="Ovrebo C."/>
            <person name="Racz N."/>
            <person name="Riley R."/>
            <person name="Savchenko A."/>
            <person name="Shiryaev A."/>
            <person name="Soop K."/>
            <person name="Spirin V."/>
            <person name="Szebenyi C."/>
            <person name="Tomsovsky M."/>
            <person name="Tulloss R.E."/>
            <person name="Uehling J."/>
            <person name="Grigoriev I.V."/>
            <person name="Vagvolgyi C."/>
            <person name="Papp T."/>
            <person name="Martin F.M."/>
            <person name="Miettinen O."/>
            <person name="Hibbett D.S."/>
            <person name="Nagy L.G."/>
        </authorList>
    </citation>
    <scope>NUCLEOTIDE SEQUENCE [LARGE SCALE GENOMIC DNA]</scope>
    <source>
        <strain evidence="3 4">CBS 962.96</strain>
    </source>
</reference>
<evidence type="ECO:0000313" key="3">
    <source>
        <dbReference type="EMBL" id="THU94686.1"/>
    </source>
</evidence>
<feature type="compositionally biased region" description="Acidic residues" evidence="1">
    <location>
        <begin position="140"/>
        <end position="151"/>
    </location>
</feature>
<dbReference type="OrthoDB" id="3192693at2759"/>
<accession>A0A4S8LYB6</accession>
<keyword evidence="4" id="KW-1185">Reference proteome</keyword>
<sequence length="175" mass="20079">MFAEHPIFQQILRRVIFGNRMESRGIVFSRFFDPVSLETIALFMTLIRYTISLFSTGIYVQPDKRDGFTEQEHKKYYVEYLQALQEWNSCHEVVVLNIRKRMYKRAREKSGIDVSDSAALVTEATKVQMKLQLADRTGDTDTEEEEDDYSDNDTTRQPSTGNGSLVSTSGERGAA</sequence>
<evidence type="ECO:0000313" key="4">
    <source>
        <dbReference type="Proteomes" id="UP000297245"/>
    </source>
</evidence>
<protein>
    <recommendedName>
        <fullName evidence="2">DUF6532 domain-containing protein</fullName>
    </recommendedName>
</protein>
<dbReference type="Pfam" id="PF20149">
    <property type="entry name" value="DUF6532"/>
    <property type="match status" value="1"/>
</dbReference>
<evidence type="ECO:0000259" key="2">
    <source>
        <dbReference type="Pfam" id="PF20149"/>
    </source>
</evidence>
<gene>
    <name evidence="3" type="ORF">K435DRAFT_966778</name>
</gene>
<feature type="domain" description="DUF6532" evidence="2">
    <location>
        <begin position="3"/>
        <end position="87"/>
    </location>
</feature>
<dbReference type="Proteomes" id="UP000297245">
    <property type="component" value="Unassembled WGS sequence"/>
</dbReference>
<name>A0A4S8LYB6_DENBC</name>
<evidence type="ECO:0000256" key="1">
    <source>
        <dbReference type="SAM" id="MobiDB-lite"/>
    </source>
</evidence>
<feature type="region of interest" description="Disordered" evidence="1">
    <location>
        <begin position="132"/>
        <end position="175"/>
    </location>
</feature>
<organism evidence="3 4">
    <name type="scientific">Dendrothele bispora (strain CBS 962.96)</name>
    <dbReference type="NCBI Taxonomy" id="1314807"/>
    <lineage>
        <taxon>Eukaryota</taxon>
        <taxon>Fungi</taxon>
        <taxon>Dikarya</taxon>
        <taxon>Basidiomycota</taxon>
        <taxon>Agaricomycotina</taxon>
        <taxon>Agaricomycetes</taxon>
        <taxon>Agaricomycetidae</taxon>
        <taxon>Agaricales</taxon>
        <taxon>Agaricales incertae sedis</taxon>
        <taxon>Dendrothele</taxon>
    </lineage>
</organism>